<keyword evidence="1" id="KW-0238">DNA-binding</keyword>
<sequence length="286" mass="32679">MKFNFVYLNALHAYITGDKLIVIAIGDPITAIKKSDGSEIVRRELTIIDHLSPSSVKLILWENLTTVEGYIIKKVIQDRPILIATSLKVQNFKGISLSTTSNTMLEINPSIKEAKDLTEWISKSLFDTDEMNKIQNITNAVRMKNERATIKEITGDLVNASKQEYNIDQFVRKLESCLKKSYLLTIKVAEAKRGDVITYNYTGISIEKLDGQEDESIGNKIFPQSHIQHDILETNEETESTISQNFSPNYTQRKILEDDEEALVMNITESKFSRLRKRKMIIDDEE</sequence>
<proteinExistence type="predicted"/>
<protein>
    <recommendedName>
        <fullName evidence="2">Replication protein A OB domain-containing protein</fullName>
    </recommendedName>
</protein>
<dbReference type="AlphaFoldDB" id="A0A6V7P5G7"/>
<evidence type="ECO:0000256" key="1">
    <source>
        <dbReference type="ARBA" id="ARBA00023125"/>
    </source>
</evidence>
<dbReference type="InterPro" id="IPR012340">
    <property type="entry name" value="NA-bd_OB-fold"/>
</dbReference>
<organism evidence="3">
    <name type="scientific">Ananas comosus var. bracteatus</name>
    <name type="common">red pineapple</name>
    <dbReference type="NCBI Taxonomy" id="296719"/>
    <lineage>
        <taxon>Eukaryota</taxon>
        <taxon>Viridiplantae</taxon>
        <taxon>Streptophyta</taxon>
        <taxon>Embryophyta</taxon>
        <taxon>Tracheophyta</taxon>
        <taxon>Spermatophyta</taxon>
        <taxon>Magnoliopsida</taxon>
        <taxon>Liliopsida</taxon>
        <taxon>Poales</taxon>
        <taxon>Bromeliaceae</taxon>
        <taxon>Bromelioideae</taxon>
        <taxon>Ananas</taxon>
    </lineage>
</organism>
<accession>A0A6V7P5G7</accession>
<dbReference type="SUPFAM" id="SSF50249">
    <property type="entry name" value="Nucleic acid-binding proteins"/>
    <property type="match status" value="1"/>
</dbReference>
<evidence type="ECO:0000313" key="3">
    <source>
        <dbReference type="EMBL" id="CAD1826050.1"/>
    </source>
</evidence>
<dbReference type="EMBL" id="LR862145">
    <property type="protein sequence ID" value="CAD1826050.1"/>
    <property type="molecule type" value="Genomic_DNA"/>
</dbReference>
<feature type="domain" description="Replication protein A OB" evidence="2">
    <location>
        <begin position="21"/>
        <end position="108"/>
    </location>
</feature>
<dbReference type="Pfam" id="PF16900">
    <property type="entry name" value="REPA_OB_2"/>
    <property type="match status" value="1"/>
</dbReference>
<dbReference type="Gene3D" id="2.40.50.140">
    <property type="entry name" value="Nucleic acid-binding proteins"/>
    <property type="match status" value="1"/>
</dbReference>
<gene>
    <name evidence="3" type="ORF">CB5_LOCUS9261</name>
</gene>
<name>A0A6V7P5G7_ANACO</name>
<dbReference type="InterPro" id="IPR031657">
    <property type="entry name" value="REPA_OB_2"/>
</dbReference>
<evidence type="ECO:0000259" key="2">
    <source>
        <dbReference type="Pfam" id="PF16900"/>
    </source>
</evidence>
<dbReference type="GO" id="GO:0003677">
    <property type="term" value="F:DNA binding"/>
    <property type="evidence" value="ECO:0007669"/>
    <property type="project" value="UniProtKB-KW"/>
</dbReference>
<reference evidence="3" key="1">
    <citation type="submission" date="2020-07" db="EMBL/GenBank/DDBJ databases">
        <authorList>
            <person name="Lin J."/>
        </authorList>
    </citation>
    <scope>NUCLEOTIDE SEQUENCE</scope>
</reference>